<organism evidence="2 3">
    <name type="scientific">Sphingobium lactosutens DS20</name>
    <dbReference type="NCBI Taxonomy" id="1331060"/>
    <lineage>
        <taxon>Bacteria</taxon>
        <taxon>Pseudomonadati</taxon>
        <taxon>Pseudomonadota</taxon>
        <taxon>Alphaproteobacteria</taxon>
        <taxon>Sphingomonadales</taxon>
        <taxon>Sphingomonadaceae</taxon>
        <taxon>Sphingobium</taxon>
    </lineage>
</organism>
<dbReference type="PANTHER" id="PTHR42964:SF1">
    <property type="entry name" value="POLYKETIDE BIOSYNTHESIS ENOYL-COA HYDRATASE PKSH-RELATED"/>
    <property type="match status" value="1"/>
</dbReference>
<dbReference type="Pfam" id="PF00378">
    <property type="entry name" value="ECH_1"/>
    <property type="match status" value="1"/>
</dbReference>
<evidence type="ECO:0008006" key="4">
    <source>
        <dbReference type="Google" id="ProtNLM"/>
    </source>
</evidence>
<dbReference type="Proteomes" id="UP000015531">
    <property type="component" value="Unassembled WGS sequence"/>
</dbReference>
<dbReference type="PANTHER" id="PTHR42964">
    <property type="entry name" value="ENOYL-COA HYDRATASE"/>
    <property type="match status" value="1"/>
</dbReference>
<reference evidence="2 3" key="1">
    <citation type="journal article" date="2013" name="Genome Announc.">
        <title>Draft Genome Sequence of Sphingobium lactosutens Strain DS20T, Isolated from a Hexachlorocyclohexane Dumpsite.</title>
        <authorList>
            <person name="Kumar R."/>
            <person name="Dwivedi V."/>
            <person name="Negi V."/>
            <person name="Khurana J.P."/>
            <person name="Lal R."/>
        </authorList>
    </citation>
    <scope>NUCLEOTIDE SEQUENCE [LARGE SCALE GENOMIC DNA]</scope>
    <source>
        <strain evidence="2 3">DS20</strain>
    </source>
</reference>
<protein>
    <recommendedName>
        <fullName evidence="4">Enoyl-CoA hydratase</fullName>
    </recommendedName>
</protein>
<gene>
    <name evidence="2" type="ORF">RLDS_22000</name>
</gene>
<dbReference type="AlphaFoldDB" id="T0IQ92"/>
<evidence type="ECO:0000313" key="3">
    <source>
        <dbReference type="Proteomes" id="UP000015531"/>
    </source>
</evidence>
<sequence>MEDRILAVHDGDILRVTLNRPEEGNIFTNQMIGELRDIIQDVPDTCKLIVLRGNGPDFCLGRDIKSVDMSGPLPEALAMRRQNEVIFDCYGCLRSAKVPVVAVVQGRARGFGCALAGAADITIAADDAVFQLPEMGHGVMPGMAMAALVDRVPRKGFYYLFLTGQAVDAERAISFGLASDVTPAANLNARVAELERALLRPARVATEAVRQYARSAIGLDAAAATDLARNLHATLNSSSELKSH</sequence>
<dbReference type="InterPro" id="IPR051683">
    <property type="entry name" value="Enoyl-CoA_Hydratase/Isomerase"/>
</dbReference>
<dbReference type="CDD" id="cd06558">
    <property type="entry name" value="crotonase-like"/>
    <property type="match status" value="1"/>
</dbReference>
<evidence type="ECO:0000256" key="1">
    <source>
        <dbReference type="ARBA" id="ARBA00005254"/>
    </source>
</evidence>
<accession>T0IQ92</accession>
<comment type="caution">
    <text evidence="2">The sequence shown here is derived from an EMBL/GenBank/DDBJ whole genome shotgun (WGS) entry which is preliminary data.</text>
</comment>
<evidence type="ECO:0000313" key="2">
    <source>
        <dbReference type="EMBL" id="EQB11804.1"/>
    </source>
</evidence>
<dbReference type="GO" id="GO:0003824">
    <property type="term" value="F:catalytic activity"/>
    <property type="evidence" value="ECO:0007669"/>
    <property type="project" value="UniProtKB-ARBA"/>
</dbReference>
<comment type="similarity">
    <text evidence="1">Belongs to the enoyl-CoA hydratase/isomerase family.</text>
</comment>
<dbReference type="eggNOG" id="COG1024">
    <property type="taxonomic scope" value="Bacteria"/>
</dbReference>
<name>T0IQ92_9SPHN</name>
<dbReference type="Gene3D" id="3.90.226.10">
    <property type="entry name" value="2-enoyl-CoA Hydratase, Chain A, domain 1"/>
    <property type="match status" value="1"/>
</dbReference>
<dbReference type="PATRIC" id="fig|1331060.3.peg.4254"/>
<dbReference type="SUPFAM" id="SSF52096">
    <property type="entry name" value="ClpP/crotonase"/>
    <property type="match status" value="1"/>
</dbReference>
<dbReference type="EMBL" id="ATDP01000106">
    <property type="protein sequence ID" value="EQB11804.1"/>
    <property type="molecule type" value="Genomic_DNA"/>
</dbReference>
<proteinExistence type="inferred from homology"/>
<dbReference type="InterPro" id="IPR001753">
    <property type="entry name" value="Enoyl-CoA_hydra/iso"/>
</dbReference>
<keyword evidence="3" id="KW-1185">Reference proteome</keyword>
<dbReference type="RefSeq" id="WP_021227869.1">
    <property type="nucleotide sequence ID" value="NZ_ATDP01000106.1"/>
</dbReference>
<dbReference type="InterPro" id="IPR029045">
    <property type="entry name" value="ClpP/crotonase-like_dom_sf"/>
</dbReference>